<name>A0A7C3DQS5_MEIRU</name>
<dbReference type="InterPro" id="IPR000182">
    <property type="entry name" value="GNAT_dom"/>
</dbReference>
<dbReference type="InterPro" id="IPR016181">
    <property type="entry name" value="Acyl_CoA_acyltransferase"/>
</dbReference>
<gene>
    <name evidence="2" type="ORF">ENS82_07930</name>
</gene>
<feature type="domain" description="N-acetyltransferase" evidence="1">
    <location>
        <begin position="129"/>
        <end position="266"/>
    </location>
</feature>
<dbReference type="Pfam" id="PF00583">
    <property type="entry name" value="Acetyltransf_1"/>
    <property type="match status" value="1"/>
</dbReference>
<keyword evidence="2" id="KW-0808">Transferase</keyword>
<organism evidence="2">
    <name type="scientific">Meiothermus ruber</name>
    <dbReference type="NCBI Taxonomy" id="277"/>
    <lineage>
        <taxon>Bacteria</taxon>
        <taxon>Thermotogati</taxon>
        <taxon>Deinococcota</taxon>
        <taxon>Deinococci</taxon>
        <taxon>Thermales</taxon>
        <taxon>Thermaceae</taxon>
        <taxon>Meiothermus</taxon>
    </lineage>
</organism>
<protein>
    <submittedName>
        <fullName evidence="2">GNAT family N-acetyltransferase</fullName>
    </submittedName>
</protein>
<reference evidence="2" key="1">
    <citation type="journal article" date="2020" name="mSystems">
        <title>Genome- and Community-Level Interaction Insights into Carbon Utilization and Element Cycling Functions of Hydrothermarchaeota in Hydrothermal Sediment.</title>
        <authorList>
            <person name="Zhou Z."/>
            <person name="Liu Y."/>
            <person name="Xu W."/>
            <person name="Pan J."/>
            <person name="Luo Z.H."/>
            <person name="Li M."/>
        </authorList>
    </citation>
    <scope>NUCLEOTIDE SEQUENCE [LARGE SCALE GENOMIC DNA]</scope>
    <source>
        <strain evidence="2">SpSt-524</strain>
    </source>
</reference>
<dbReference type="PROSITE" id="PS51186">
    <property type="entry name" value="GNAT"/>
    <property type="match status" value="1"/>
</dbReference>
<dbReference type="GO" id="GO:0016747">
    <property type="term" value="F:acyltransferase activity, transferring groups other than amino-acyl groups"/>
    <property type="evidence" value="ECO:0007669"/>
    <property type="project" value="InterPro"/>
</dbReference>
<dbReference type="Gene3D" id="3.40.630.30">
    <property type="match status" value="1"/>
</dbReference>
<accession>A0A7C3DQS5</accession>
<dbReference type="CDD" id="cd04301">
    <property type="entry name" value="NAT_SF"/>
    <property type="match status" value="1"/>
</dbReference>
<dbReference type="EMBL" id="DSWI01000016">
    <property type="protein sequence ID" value="HFG20632.1"/>
    <property type="molecule type" value="Genomic_DNA"/>
</dbReference>
<evidence type="ECO:0000313" key="2">
    <source>
        <dbReference type="EMBL" id="HFG20632.1"/>
    </source>
</evidence>
<comment type="caution">
    <text evidence="2">The sequence shown here is derived from an EMBL/GenBank/DDBJ whole genome shotgun (WGS) entry which is preliminary data.</text>
</comment>
<evidence type="ECO:0000259" key="1">
    <source>
        <dbReference type="PROSITE" id="PS51186"/>
    </source>
</evidence>
<sequence length="266" mass="30334">MKLKSLGLRTELMLRSFESHIEVKPSYIVVRTPQNPTYRWGNYLIFQAPPEPGDLQRWKQIFHDELGSLNHFVFTWDFVNGEQGAAQEFLEAGFWLEQTVVQTTQKVHPPRTLNTHCQCRAFHSDTDWAQWLEMALIQNAALPAEEREGEGYEIFLKHKAAEYRRMIAAGWGNWFGAFVGGQLAASMGLFAKDGLGRFQSVDTHPDFRRQGLAGTLLYHVAQYGFGELGAKDLVILADLHYFAKDLYTSVGFRPTEHLVALEWALA</sequence>
<proteinExistence type="predicted"/>
<dbReference type="AlphaFoldDB" id="A0A7C3DQS5"/>
<dbReference type="SUPFAM" id="SSF55729">
    <property type="entry name" value="Acyl-CoA N-acyltransferases (Nat)"/>
    <property type="match status" value="1"/>
</dbReference>